<sequence length="116" mass="13168">MDLYVDRNGSHGKVHSATRRPTCNPRFGSGLESIVSLPLLVRSHTDVNGFRSKQGRSRSPTTNYMLINKRASKGTVLPVFRALNAAFKPIPRLFDPPTKEDFGRRDMKIWENEVKK</sequence>
<organism evidence="2 3">
    <name type="scientific">Sinanodonta woodiana</name>
    <name type="common">Chinese pond mussel</name>
    <name type="synonym">Anodonta woodiana</name>
    <dbReference type="NCBI Taxonomy" id="1069815"/>
    <lineage>
        <taxon>Eukaryota</taxon>
        <taxon>Metazoa</taxon>
        <taxon>Spiralia</taxon>
        <taxon>Lophotrochozoa</taxon>
        <taxon>Mollusca</taxon>
        <taxon>Bivalvia</taxon>
        <taxon>Autobranchia</taxon>
        <taxon>Heteroconchia</taxon>
        <taxon>Palaeoheterodonta</taxon>
        <taxon>Unionida</taxon>
        <taxon>Unionoidea</taxon>
        <taxon>Unionidae</taxon>
        <taxon>Unioninae</taxon>
        <taxon>Sinanodonta</taxon>
    </lineage>
</organism>
<dbReference type="Proteomes" id="UP001634394">
    <property type="component" value="Unassembled WGS sequence"/>
</dbReference>
<protein>
    <submittedName>
        <fullName evidence="2">Uncharacterized protein</fullName>
    </submittedName>
</protein>
<reference evidence="2 3" key="1">
    <citation type="submission" date="2024-11" db="EMBL/GenBank/DDBJ databases">
        <title>Chromosome-level genome assembly of the freshwater bivalve Anodonta woodiana.</title>
        <authorList>
            <person name="Chen X."/>
        </authorList>
    </citation>
    <scope>NUCLEOTIDE SEQUENCE [LARGE SCALE GENOMIC DNA]</scope>
    <source>
        <strain evidence="2">MN2024</strain>
        <tissue evidence="2">Gills</tissue>
    </source>
</reference>
<gene>
    <name evidence="2" type="ORF">ACJMK2_044008</name>
</gene>
<evidence type="ECO:0000256" key="1">
    <source>
        <dbReference type="SAM" id="MobiDB-lite"/>
    </source>
</evidence>
<keyword evidence="3" id="KW-1185">Reference proteome</keyword>
<feature type="region of interest" description="Disordered" evidence="1">
    <location>
        <begin position="1"/>
        <end position="21"/>
    </location>
</feature>
<dbReference type="AlphaFoldDB" id="A0ABD3VYQ2"/>
<evidence type="ECO:0000313" key="2">
    <source>
        <dbReference type="EMBL" id="KAL3866727.1"/>
    </source>
</evidence>
<evidence type="ECO:0000313" key="3">
    <source>
        <dbReference type="Proteomes" id="UP001634394"/>
    </source>
</evidence>
<accession>A0ABD3VYQ2</accession>
<proteinExistence type="predicted"/>
<comment type="caution">
    <text evidence="2">The sequence shown here is derived from an EMBL/GenBank/DDBJ whole genome shotgun (WGS) entry which is preliminary data.</text>
</comment>
<name>A0ABD3VYQ2_SINWO</name>
<dbReference type="EMBL" id="JBJQND010000009">
    <property type="protein sequence ID" value="KAL3866727.1"/>
    <property type="molecule type" value="Genomic_DNA"/>
</dbReference>